<accession>A0A8X6FYP8</accession>
<protein>
    <submittedName>
        <fullName evidence="1">Uncharacterized protein</fullName>
    </submittedName>
</protein>
<reference evidence="1" key="1">
    <citation type="submission" date="2020-07" db="EMBL/GenBank/DDBJ databases">
        <title>Multicomponent nature underlies the extraordinary mechanical properties of spider dragline silk.</title>
        <authorList>
            <person name="Kono N."/>
            <person name="Nakamura H."/>
            <person name="Mori M."/>
            <person name="Yoshida Y."/>
            <person name="Ohtoshi R."/>
            <person name="Malay A.D."/>
            <person name="Moran D.A.P."/>
            <person name="Tomita M."/>
            <person name="Numata K."/>
            <person name="Arakawa K."/>
        </authorList>
    </citation>
    <scope>NUCLEOTIDE SEQUENCE</scope>
</reference>
<evidence type="ECO:0000313" key="2">
    <source>
        <dbReference type="Proteomes" id="UP000887116"/>
    </source>
</evidence>
<name>A0A8X6FYP8_TRICU</name>
<proteinExistence type="predicted"/>
<dbReference type="AlphaFoldDB" id="A0A8X6FYP8"/>
<dbReference type="Proteomes" id="UP000887116">
    <property type="component" value="Unassembled WGS sequence"/>
</dbReference>
<gene>
    <name evidence="1" type="ORF">TNCT_541421</name>
</gene>
<comment type="caution">
    <text evidence="1">The sequence shown here is derived from an EMBL/GenBank/DDBJ whole genome shotgun (WGS) entry which is preliminary data.</text>
</comment>
<evidence type="ECO:0000313" key="1">
    <source>
        <dbReference type="EMBL" id="GFQ91688.1"/>
    </source>
</evidence>
<organism evidence="1 2">
    <name type="scientific">Trichonephila clavata</name>
    <name type="common">Joro spider</name>
    <name type="synonym">Nephila clavata</name>
    <dbReference type="NCBI Taxonomy" id="2740835"/>
    <lineage>
        <taxon>Eukaryota</taxon>
        <taxon>Metazoa</taxon>
        <taxon>Ecdysozoa</taxon>
        <taxon>Arthropoda</taxon>
        <taxon>Chelicerata</taxon>
        <taxon>Arachnida</taxon>
        <taxon>Araneae</taxon>
        <taxon>Araneomorphae</taxon>
        <taxon>Entelegynae</taxon>
        <taxon>Araneoidea</taxon>
        <taxon>Nephilidae</taxon>
        <taxon>Trichonephila</taxon>
    </lineage>
</organism>
<dbReference type="EMBL" id="BMAO01023896">
    <property type="protein sequence ID" value="GFQ91688.1"/>
    <property type="molecule type" value="Genomic_DNA"/>
</dbReference>
<sequence>MSNKKFQSHLPTPLGGAPIIQTYRTDRCPCNCHCLISENRHQPCSPAAAIGAAAAPLAIAGAPIAAAAQIAAAPIAVAAPIAAATPLAYGNGVIAGNGILANGIGAGIRNLLGPSLMATESSLETESLLMESELDTELPDPSPMVTVFSEQVTDSELEDLVSVLERPSCNLLQIHCTTKRIKC</sequence>
<keyword evidence="2" id="KW-1185">Reference proteome</keyword>